<keyword evidence="9" id="KW-0812">Transmembrane</keyword>
<dbReference type="GO" id="GO:0004144">
    <property type="term" value="F:diacylglycerol O-acyltransferase activity"/>
    <property type="evidence" value="ECO:0007669"/>
    <property type="project" value="UniProtKB-EC"/>
</dbReference>
<evidence type="ECO:0000256" key="7">
    <source>
        <dbReference type="ARBA" id="ARBA00048109"/>
    </source>
</evidence>
<dbReference type="AlphaFoldDB" id="A0A7M7GMG8"/>
<organism evidence="12 13">
    <name type="scientific">Strongylocentrotus purpuratus</name>
    <name type="common">Purple sea urchin</name>
    <dbReference type="NCBI Taxonomy" id="7668"/>
    <lineage>
        <taxon>Eukaryota</taxon>
        <taxon>Metazoa</taxon>
        <taxon>Echinodermata</taxon>
        <taxon>Eleutherozoa</taxon>
        <taxon>Echinozoa</taxon>
        <taxon>Echinoidea</taxon>
        <taxon>Euechinoidea</taxon>
        <taxon>Echinacea</taxon>
        <taxon>Camarodonta</taxon>
        <taxon>Echinidea</taxon>
        <taxon>Strongylocentrotidae</taxon>
        <taxon>Strongylocentrotus</taxon>
    </lineage>
</organism>
<dbReference type="GO" id="GO:0045017">
    <property type="term" value="P:glycerolipid biosynthetic process"/>
    <property type="evidence" value="ECO:0007669"/>
    <property type="project" value="InterPro"/>
</dbReference>
<evidence type="ECO:0000256" key="5">
    <source>
        <dbReference type="ARBA" id="ARBA00024360"/>
    </source>
</evidence>
<comment type="similarity">
    <text evidence="5">In the N-terminal section; belongs to the long-chain O-acyltransferase family.</text>
</comment>
<dbReference type="GeneID" id="100893778"/>
<name>A0A7M7GMG8_STRPU</name>
<evidence type="ECO:0000256" key="2">
    <source>
        <dbReference type="ARBA" id="ARBA00005189"/>
    </source>
</evidence>
<dbReference type="OrthoDB" id="619536at2759"/>
<dbReference type="GO" id="GO:0047196">
    <property type="term" value="F:long-chain-alcohol O-fatty-acyltransferase activity"/>
    <property type="evidence" value="ECO:0007669"/>
    <property type="project" value="UniProtKB-EC"/>
</dbReference>
<comment type="pathway">
    <text evidence="1">Glycerolipid metabolism; triacylglycerol biosynthesis.</text>
</comment>
<evidence type="ECO:0000259" key="11">
    <source>
        <dbReference type="Pfam" id="PF06974"/>
    </source>
</evidence>
<sequence>MEPSKSSRISQSTIEKHTVSFLTRCTVLALSVVWIFVSIPILVVVLVIVVIAWMVYRLNSCCSHIFGSCPEFLTTTELFWLLTSKDSPSILQCLIKLDSYVTVNSVRDVISNRISNPNTAGSDSFLRLQKRLVRTWVSCAWYRDNDFSLENHVTELAGKFKSEVDVETHIALMTDKEFESERPLWNIQLLQCGWENRTYLLVRVHPCFANGNAFLDLLCQPVTESVHSRKPPEEQNSSHPLLSIISAVLFGPLLIAYFKLSSRSNSPNVFPGMSPSGKHAIAWSRPVNFQQVLESRVVANCHISDFALCAAAGTVRSILPHATLQQGSETFMTNLLYSFQRCSDACVISCTPEVPLDAQFATIPVQLPLRTEGIIPRLWDTLRTTRTLQQYCAQSISCGVLQILTLLIPSRFSALWLSKTLASGQCLVSHFQSSQTTMSLAGATVLSIVQWFPPGRNSFMSFSVQIYNNELRVGVVVDTCLYAKANTMAEQFATEIDTLITFLAHRRVLRKHRHKKREEFEDIDEFDDYLDQENDQDVTFDDEICRPCWSQRGSDITQDENDQPHSGQEQSLEIIQLDEPSSPEIVDGGVGGRRDQLFIKTHHAAVDGENLSGRQDGVTIHVVSEDVPASVISVEEVKNGEQSPVTGDQRPPNTSRRESHGMTVITSVAVNVTDSPQTLDFSPCVERRLSVPADV</sequence>
<comment type="catalytic activity">
    <reaction evidence="7">
        <text>an acyl-CoA + a 1,2-diacyl-sn-glycerol = a triacyl-sn-glycerol + CoA</text>
        <dbReference type="Rhea" id="RHEA:10868"/>
        <dbReference type="ChEBI" id="CHEBI:17815"/>
        <dbReference type="ChEBI" id="CHEBI:57287"/>
        <dbReference type="ChEBI" id="CHEBI:58342"/>
        <dbReference type="ChEBI" id="CHEBI:64615"/>
        <dbReference type="EC" id="2.3.1.20"/>
    </reaction>
</comment>
<keyword evidence="13" id="KW-1185">Reference proteome</keyword>
<dbReference type="PANTHER" id="PTHR31650">
    <property type="entry name" value="O-ACYLTRANSFERASE (WSD1-LIKE) FAMILY PROTEIN"/>
    <property type="match status" value="1"/>
</dbReference>
<evidence type="ECO:0000313" key="12">
    <source>
        <dbReference type="EnsemblMetazoa" id="XP_003729617"/>
    </source>
</evidence>
<keyword evidence="9" id="KW-1133">Transmembrane helix</keyword>
<dbReference type="Proteomes" id="UP000007110">
    <property type="component" value="Unassembled WGS sequence"/>
</dbReference>
<dbReference type="InParanoid" id="A0A7M7GMG8"/>
<comment type="catalytic activity">
    <reaction evidence="6">
        <text>a long chain fatty alcohol + a fatty acyl-CoA = a long-chain alcohol wax ester + CoA</text>
        <dbReference type="Rhea" id="RHEA:38443"/>
        <dbReference type="ChEBI" id="CHEBI:17135"/>
        <dbReference type="ChEBI" id="CHEBI:57287"/>
        <dbReference type="ChEBI" id="CHEBI:77636"/>
        <dbReference type="ChEBI" id="CHEBI:235323"/>
        <dbReference type="EC" id="2.3.1.75"/>
    </reaction>
</comment>
<dbReference type="EnsemblMetazoa" id="XM_003729569">
    <property type="protein sequence ID" value="XP_003729617"/>
    <property type="gene ID" value="LOC100893778"/>
</dbReference>
<evidence type="ECO:0000256" key="3">
    <source>
        <dbReference type="ARBA" id="ARBA00022679"/>
    </source>
</evidence>
<dbReference type="PANTHER" id="PTHR31650:SF1">
    <property type="entry name" value="WAX ESTER SYNTHASE_DIACYLGLYCEROL ACYLTRANSFERASE 4-RELATED"/>
    <property type="match status" value="1"/>
</dbReference>
<feature type="domain" description="O-acyltransferase WSD1-like N-terminal" evidence="10">
    <location>
        <begin position="127"/>
        <end position="237"/>
    </location>
</feature>
<dbReference type="Pfam" id="PF06974">
    <property type="entry name" value="WS_DGAT_C"/>
    <property type="match status" value="1"/>
</dbReference>
<evidence type="ECO:0000256" key="4">
    <source>
        <dbReference type="ARBA" id="ARBA00023315"/>
    </source>
</evidence>
<feature type="region of interest" description="Disordered" evidence="8">
    <location>
        <begin position="637"/>
        <end position="660"/>
    </location>
</feature>
<dbReference type="InterPro" id="IPR045034">
    <property type="entry name" value="O-acyltransferase_WSD1-like"/>
</dbReference>
<evidence type="ECO:0000256" key="9">
    <source>
        <dbReference type="SAM" id="Phobius"/>
    </source>
</evidence>
<keyword evidence="4" id="KW-0012">Acyltransferase</keyword>
<dbReference type="InterPro" id="IPR004255">
    <property type="entry name" value="O-acyltransferase_WSD1_N"/>
</dbReference>
<accession>A0A7M7GMG8</accession>
<dbReference type="InterPro" id="IPR009721">
    <property type="entry name" value="O-acyltransferase_WSD1_C"/>
</dbReference>
<evidence type="ECO:0000256" key="1">
    <source>
        <dbReference type="ARBA" id="ARBA00004771"/>
    </source>
</evidence>
<reference evidence="13" key="1">
    <citation type="submission" date="2015-02" db="EMBL/GenBank/DDBJ databases">
        <title>Genome sequencing for Strongylocentrotus purpuratus.</title>
        <authorList>
            <person name="Murali S."/>
            <person name="Liu Y."/>
            <person name="Vee V."/>
            <person name="English A."/>
            <person name="Wang M."/>
            <person name="Skinner E."/>
            <person name="Han Y."/>
            <person name="Muzny D.M."/>
            <person name="Worley K.C."/>
            <person name="Gibbs R.A."/>
        </authorList>
    </citation>
    <scope>NUCLEOTIDE SEQUENCE</scope>
</reference>
<evidence type="ECO:0000256" key="8">
    <source>
        <dbReference type="SAM" id="MobiDB-lite"/>
    </source>
</evidence>
<protein>
    <recommendedName>
        <fullName evidence="14">Diacylglycerol O-acyltransferase</fullName>
    </recommendedName>
</protein>
<dbReference type="Pfam" id="PF03007">
    <property type="entry name" value="WS_DGAT_cat"/>
    <property type="match status" value="1"/>
</dbReference>
<dbReference type="RefSeq" id="XP_003729617.2">
    <property type="nucleotide sequence ID" value="XM_003729569.3"/>
</dbReference>
<keyword evidence="3" id="KW-0808">Transferase</keyword>
<feature type="compositionally biased region" description="Polar residues" evidence="8">
    <location>
        <begin position="640"/>
        <end position="654"/>
    </location>
</feature>
<reference evidence="12" key="2">
    <citation type="submission" date="2021-01" db="UniProtKB">
        <authorList>
            <consortium name="EnsemblMetazoa"/>
        </authorList>
    </citation>
    <scope>IDENTIFICATION</scope>
</reference>
<feature type="region of interest" description="Disordered" evidence="8">
    <location>
        <begin position="551"/>
        <end position="570"/>
    </location>
</feature>
<evidence type="ECO:0000256" key="6">
    <source>
        <dbReference type="ARBA" id="ARBA00047604"/>
    </source>
</evidence>
<evidence type="ECO:0000313" key="13">
    <source>
        <dbReference type="Proteomes" id="UP000007110"/>
    </source>
</evidence>
<feature type="transmembrane region" description="Helical" evidence="9">
    <location>
        <begin position="21"/>
        <end position="54"/>
    </location>
</feature>
<proteinExistence type="inferred from homology"/>
<keyword evidence="9" id="KW-0472">Membrane</keyword>
<dbReference type="OMA" id="DEICRPC"/>
<evidence type="ECO:0000259" key="10">
    <source>
        <dbReference type="Pfam" id="PF03007"/>
    </source>
</evidence>
<comment type="pathway">
    <text evidence="2">Lipid metabolism.</text>
</comment>
<evidence type="ECO:0008006" key="14">
    <source>
        <dbReference type="Google" id="ProtNLM"/>
    </source>
</evidence>
<dbReference type="KEGG" id="spu:100893778"/>
<feature type="domain" description="O-acyltransferase WSD1 C-terminal" evidence="11">
    <location>
        <begin position="359"/>
        <end position="499"/>
    </location>
</feature>